<dbReference type="AlphaFoldDB" id="A0A543HZX3"/>
<keyword evidence="3" id="KW-1185">Reference proteome</keyword>
<reference evidence="2 3" key="1">
    <citation type="submission" date="2019-06" db="EMBL/GenBank/DDBJ databases">
        <title>Genome sequencing of plant associated microbes to promote plant fitness in Sorghum bicolor and Oryza sativa.</title>
        <authorList>
            <person name="Coleman-Derr D."/>
        </authorList>
    </citation>
    <scope>NUCLEOTIDE SEQUENCE [LARGE SCALE GENOMIC DNA]</scope>
    <source>
        <strain evidence="2 3">KV-663</strain>
    </source>
</reference>
<evidence type="ECO:0000256" key="1">
    <source>
        <dbReference type="SAM" id="MobiDB-lite"/>
    </source>
</evidence>
<protein>
    <recommendedName>
        <fullName evidence="4">VCBS repeat protein</fullName>
    </recommendedName>
</protein>
<feature type="region of interest" description="Disordered" evidence="1">
    <location>
        <begin position="412"/>
        <end position="433"/>
    </location>
</feature>
<name>A0A543HZX3_9MICO</name>
<comment type="caution">
    <text evidence="2">The sequence shown here is derived from an EMBL/GenBank/DDBJ whole genome shotgun (WGS) entry which is preliminary data.</text>
</comment>
<evidence type="ECO:0000313" key="2">
    <source>
        <dbReference type="EMBL" id="TQM63878.1"/>
    </source>
</evidence>
<dbReference type="Proteomes" id="UP000316747">
    <property type="component" value="Unassembled WGS sequence"/>
</dbReference>
<gene>
    <name evidence="2" type="ORF">FBY41_0232</name>
</gene>
<accession>A0A543HZX3</accession>
<dbReference type="InterPro" id="IPR028994">
    <property type="entry name" value="Integrin_alpha_N"/>
</dbReference>
<dbReference type="SUPFAM" id="SSF69318">
    <property type="entry name" value="Integrin alpha N-terminal domain"/>
    <property type="match status" value="1"/>
</dbReference>
<organism evidence="2 3">
    <name type="scientific">Humibacillus xanthopallidus</name>
    <dbReference type="NCBI Taxonomy" id="412689"/>
    <lineage>
        <taxon>Bacteria</taxon>
        <taxon>Bacillati</taxon>
        <taxon>Actinomycetota</taxon>
        <taxon>Actinomycetes</taxon>
        <taxon>Micrococcales</taxon>
        <taxon>Intrasporangiaceae</taxon>
        <taxon>Humibacillus</taxon>
    </lineage>
</organism>
<sequence>MVLGGTATAASADTTGNWYYLQGAINSGPSAYAQFGTATDRILVGDWDGDGRDTLMIRRDNVYYVTNSPTGGATSYSFRYGSGSDEVIVGDWNGDGRDTLGVRRGNEYLLTDGTRGGTATHVFRYGSAMDELVVGDWNADKRDTFGVRRVNEFYLTNREGGSAEVVAKFGSAGDIVIVGDWNRDNRDSLGVRRGNEYHLANAIVGGRTDVINRYGAAGDTSYVGDWNGDGVDTIAVRRPVGPPRAYGGDRTYAVGNGFVPGLYRGSAASGAGCYWERASDFSGDPGAIVANNFVVGPTAPLYVEVKSSDAVFASQDCGTWTEARSSDAARYLTVDDGEYRISKDMPPGVYTAPGGSGCYWETSTSFDHEFGSVLANDFGTTSPIVDVTGAFGFLSSDCGVWTPLATASKAAPTNTVDRQAFEKHHSDTGSALR</sequence>
<proteinExistence type="predicted"/>
<evidence type="ECO:0000313" key="3">
    <source>
        <dbReference type="Proteomes" id="UP000316747"/>
    </source>
</evidence>
<evidence type="ECO:0008006" key="4">
    <source>
        <dbReference type="Google" id="ProtNLM"/>
    </source>
</evidence>
<dbReference type="EMBL" id="VFPM01000001">
    <property type="protein sequence ID" value="TQM63878.1"/>
    <property type="molecule type" value="Genomic_DNA"/>
</dbReference>